<comment type="catalytic activity">
    <reaction evidence="8 10 11">
        <text>H2O2 + AH2 = A + 2 H2O</text>
        <dbReference type="Rhea" id="RHEA:30275"/>
        <dbReference type="ChEBI" id="CHEBI:13193"/>
        <dbReference type="ChEBI" id="CHEBI:15377"/>
        <dbReference type="ChEBI" id="CHEBI:16240"/>
        <dbReference type="ChEBI" id="CHEBI:17499"/>
        <dbReference type="EC" id="1.11.1.21"/>
    </reaction>
</comment>
<keyword evidence="4 10" id="KW-0560">Oxidoreductase</keyword>
<dbReference type="Gene3D" id="1.10.520.10">
    <property type="match status" value="2"/>
</dbReference>
<dbReference type="NCBIfam" id="TIGR00198">
    <property type="entry name" value="cat_per_HPI"/>
    <property type="match status" value="1"/>
</dbReference>
<dbReference type="InterPro" id="IPR010255">
    <property type="entry name" value="Haem_peroxidase_sf"/>
</dbReference>
<proteinExistence type="inferred from homology"/>
<dbReference type="GO" id="GO:0005829">
    <property type="term" value="C:cytosol"/>
    <property type="evidence" value="ECO:0007669"/>
    <property type="project" value="TreeGrafter"/>
</dbReference>
<organism evidence="13 14">
    <name type="scientific">Oceanibaculum indicum P24</name>
    <dbReference type="NCBI Taxonomy" id="1207063"/>
    <lineage>
        <taxon>Bacteria</taxon>
        <taxon>Pseudomonadati</taxon>
        <taxon>Pseudomonadota</taxon>
        <taxon>Alphaproteobacteria</taxon>
        <taxon>Rhodospirillales</taxon>
        <taxon>Oceanibaculaceae</taxon>
        <taxon>Oceanibaculum</taxon>
    </lineage>
</organism>
<dbReference type="EC" id="1.11.1.21" evidence="10 11"/>
<evidence type="ECO:0000256" key="8">
    <source>
        <dbReference type="ARBA" id="ARBA00051651"/>
    </source>
</evidence>
<feature type="active site" description="Proton acceptor" evidence="10">
    <location>
        <position position="99"/>
    </location>
</feature>
<comment type="PTM">
    <text evidence="10">Formation of the three residue Trp-Tyr-Met cross-link is important for the catalase, but not the peroxidase activity of the enzyme.</text>
</comment>
<dbReference type="Pfam" id="PF00141">
    <property type="entry name" value="peroxidase"/>
    <property type="match status" value="2"/>
</dbReference>
<dbReference type="GO" id="GO:0046872">
    <property type="term" value="F:metal ion binding"/>
    <property type="evidence" value="ECO:0007669"/>
    <property type="project" value="UniProtKB-KW"/>
</dbReference>
<dbReference type="InterPro" id="IPR002016">
    <property type="entry name" value="Haem_peroxidase"/>
</dbReference>
<dbReference type="EMBL" id="AMRL01000005">
    <property type="protein sequence ID" value="EKE77309.1"/>
    <property type="molecule type" value="Genomic_DNA"/>
</dbReference>
<dbReference type="PRINTS" id="PR00460">
    <property type="entry name" value="BPEROXIDASE"/>
</dbReference>
<comment type="function">
    <text evidence="10">Bifunctional enzyme with both catalase and broad-spectrum peroxidase activity.</text>
</comment>
<dbReference type="eggNOG" id="COG0376">
    <property type="taxonomic scope" value="Bacteria"/>
</dbReference>
<feature type="domain" description="Plant heme peroxidase family profile" evidence="12">
    <location>
        <begin position="132"/>
        <end position="453"/>
    </location>
</feature>
<gene>
    <name evidence="10" type="primary">katG</name>
    <name evidence="13" type="ORF">P24_05992</name>
</gene>
<dbReference type="GO" id="GO:0070301">
    <property type="term" value="P:cellular response to hydrogen peroxide"/>
    <property type="evidence" value="ECO:0007669"/>
    <property type="project" value="TreeGrafter"/>
</dbReference>
<evidence type="ECO:0000256" key="1">
    <source>
        <dbReference type="ARBA" id="ARBA00022559"/>
    </source>
</evidence>
<dbReference type="PRINTS" id="PR00458">
    <property type="entry name" value="PEROXIDASE"/>
</dbReference>
<evidence type="ECO:0000256" key="6">
    <source>
        <dbReference type="ARBA" id="ARBA00023324"/>
    </source>
</evidence>
<feature type="binding site" description="axial binding residue" evidence="10">
    <location>
        <position position="267"/>
    </location>
    <ligand>
        <name>heme b</name>
        <dbReference type="ChEBI" id="CHEBI:60344"/>
    </ligand>
    <ligandPart>
        <name>Fe</name>
        <dbReference type="ChEBI" id="CHEBI:18248"/>
    </ligandPart>
</feature>
<dbReference type="FunFam" id="1.10.420.10:FF:000004">
    <property type="entry name" value="Catalase-peroxidase"/>
    <property type="match status" value="1"/>
</dbReference>
<comment type="caution">
    <text evidence="13">The sequence shown here is derived from an EMBL/GenBank/DDBJ whole genome shotgun (WGS) entry which is preliminary data.</text>
</comment>
<dbReference type="FunFam" id="1.10.520.10:FF:000002">
    <property type="entry name" value="Catalase-peroxidase"/>
    <property type="match status" value="1"/>
</dbReference>
<evidence type="ECO:0000259" key="12">
    <source>
        <dbReference type="PROSITE" id="PS50873"/>
    </source>
</evidence>
<dbReference type="SUPFAM" id="SSF48113">
    <property type="entry name" value="Heme-dependent peroxidases"/>
    <property type="match status" value="2"/>
</dbReference>
<evidence type="ECO:0000313" key="14">
    <source>
        <dbReference type="Proteomes" id="UP000006746"/>
    </source>
</evidence>
<keyword evidence="5 10" id="KW-0408">Iron</keyword>
<comment type="cofactor">
    <cofactor evidence="10">
        <name>heme b</name>
        <dbReference type="ChEBI" id="CHEBI:60344"/>
    </cofactor>
    <text evidence="10">Binds 1 heme b (iron(II)-protoporphyrin IX) group per dimer.</text>
</comment>
<evidence type="ECO:0000256" key="3">
    <source>
        <dbReference type="ARBA" id="ARBA00022723"/>
    </source>
</evidence>
<evidence type="ECO:0000256" key="11">
    <source>
        <dbReference type="RuleBase" id="RU003451"/>
    </source>
</evidence>
<reference evidence="13 14" key="1">
    <citation type="journal article" date="2012" name="J. Bacteriol.">
        <title>Genome Sequence of Oceanibaculum indicum Type Strain P24.</title>
        <authorList>
            <person name="Lai Q."/>
            <person name="Shao Z."/>
        </authorList>
    </citation>
    <scope>NUCLEOTIDE SEQUENCE [LARGE SCALE GENOMIC DNA]</scope>
    <source>
        <strain evidence="13 14">P24</strain>
    </source>
</reference>
<keyword evidence="6 10" id="KW-0376">Hydrogen peroxide</keyword>
<protein>
    <recommendedName>
        <fullName evidence="10 11">Catalase-peroxidase</fullName>
        <shortName evidence="10">CP</shortName>
        <ecNumber evidence="10 11">1.11.1.21</ecNumber>
    </recommendedName>
    <alternativeName>
        <fullName evidence="10">Peroxidase/catalase</fullName>
    </alternativeName>
</protein>
<dbReference type="CDD" id="cd08200">
    <property type="entry name" value="catalase_peroxidase_2"/>
    <property type="match status" value="1"/>
</dbReference>
<dbReference type="GO" id="GO:0042744">
    <property type="term" value="P:hydrogen peroxide catabolic process"/>
    <property type="evidence" value="ECO:0007669"/>
    <property type="project" value="UniProtKB-KW"/>
</dbReference>
<dbReference type="GO" id="GO:0004096">
    <property type="term" value="F:catalase activity"/>
    <property type="evidence" value="ECO:0007669"/>
    <property type="project" value="UniProtKB-UniRule"/>
</dbReference>
<keyword evidence="1 10" id="KW-0575">Peroxidase</keyword>
<dbReference type="PROSITE" id="PS50873">
    <property type="entry name" value="PEROXIDASE_4"/>
    <property type="match status" value="1"/>
</dbReference>
<dbReference type="PANTHER" id="PTHR30555">
    <property type="entry name" value="HYDROPEROXIDASE I, BIFUNCTIONAL CATALASE-PEROXIDASE"/>
    <property type="match status" value="1"/>
</dbReference>
<dbReference type="Proteomes" id="UP000006746">
    <property type="component" value="Unassembled WGS sequence"/>
</dbReference>
<sequence>MNAPSKGAAGKCPVMHGGNTATSTSVMSWWPNALNLDILHQHDSKTNPMGKGFNYREELKKLDVAALKKDLHALMTDSQDWWPADWGHYGGLMIRMSWHAAGSYRLADGRGGGGTGNQRFAPLNSWPDNVNLDKARRLLWPIKKKYGNKVSWADLMVLAGTIAYESMGLKTFGFGFGREDIWHPEKDVYWGAEKEWLAPSDGRYDSVDDPSTMENPLAAVQMGLIYVNPEGVNGQPDPLKTAGQVRETFKRMAMNDEETVALTAGGHTVGKTHGNGDAALLGPDPESAGLEEQGMGWNNKTTRGIGRNTVTSGIEGAWTTHPTKWDNGYFHLLLNYEWELKKSPAGAWQWQPIDIKPEDMPVDVEDPSIRCMPIMTDADMAMKMDPAYRAISERFAKDFDAFSDAFARAWFKLTHRDMGPKVRYFGPDVPQEDLIWQDPVPVGPTGYDVKAVKAKIAASGLTASEMVATAWDSARTYRGSDMRGGTDGARIRLAPQKDWEGNEPARLKKVLGVLEGIATQSGASVADVIVLAGNVGVEQAARAAGFDIEVPFSPGRGDATDEMTDAESFEPLEPIHDGYRNWLKQDYAVSAEELLLDRTQLMGLTAHEMTALIGGMRVIGTNHGGTTHGVFTDRAGALTTDFFVNLTDMAYTWKPAGRNLYEIVERKTGKTKWTATRVDLVFGSNSILRAYAEVYAQDDGKEKFVKDFVAAWTKMMNAGRFDIA</sequence>
<evidence type="ECO:0000256" key="7">
    <source>
        <dbReference type="ARBA" id="ARBA00049145"/>
    </source>
</evidence>
<name>K2K343_9PROT</name>
<dbReference type="CDD" id="cd00649">
    <property type="entry name" value="catalase_peroxidase_1"/>
    <property type="match status" value="1"/>
</dbReference>
<comment type="caution">
    <text evidence="10">Lacks conserved residue(s) required for the propagation of feature annotation.</text>
</comment>
<evidence type="ECO:0000256" key="5">
    <source>
        <dbReference type="ARBA" id="ARBA00023004"/>
    </source>
</evidence>
<comment type="similarity">
    <text evidence="9 10 11">Belongs to the peroxidase family. Peroxidase/catalase subfamily.</text>
</comment>
<dbReference type="PROSITE" id="PS00436">
    <property type="entry name" value="PEROXIDASE_2"/>
    <property type="match status" value="1"/>
</dbReference>
<dbReference type="NCBIfam" id="NF011635">
    <property type="entry name" value="PRK15061.1"/>
    <property type="match status" value="1"/>
</dbReference>
<evidence type="ECO:0000313" key="13">
    <source>
        <dbReference type="EMBL" id="EKE77309.1"/>
    </source>
</evidence>
<dbReference type="InterPro" id="IPR000763">
    <property type="entry name" value="Catalase_peroxidase"/>
</dbReference>
<dbReference type="STRING" id="1207063.P24_05992"/>
<comment type="catalytic activity">
    <reaction evidence="7 10 11">
        <text>2 H2O2 = O2 + 2 H2O</text>
        <dbReference type="Rhea" id="RHEA:20309"/>
        <dbReference type="ChEBI" id="CHEBI:15377"/>
        <dbReference type="ChEBI" id="CHEBI:15379"/>
        <dbReference type="ChEBI" id="CHEBI:16240"/>
        <dbReference type="EC" id="1.11.1.21"/>
    </reaction>
</comment>
<dbReference type="Gene3D" id="1.10.420.10">
    <property type="entry name" value="Peroxidase, domain 2"/>
    <property type="match status" value="2"/>
</dbReference>
<evidence type="ECO:0000256" key="2">
    <source>
        <dbReference type="ARBA" id="ARBA00022617"/>
    </source>
</evidence>
<dbReference type="InterPro" id="IPR019794">
    <property type="entry name" value="Peroxidases_AS"/>
</dbReference>
<keyword evidence="3 10" id="KW-0479">Metal-binding</keyword>
<keyword evidence="2 10" id="KW-0349">Heme</keyword>
<dbReference type="AlphaFoldDB" id="K2K343"/>
<comment type="subunit">
    <text evidence="10">Homodimer or homotetramer.</text>
</comment>
<dbReference type="PANTHER" id="PTHR30555:SF6">
    <property type="entry name" value="CATALASE-PEROXIDASE"/>
    <property type="match status" value="1"/>
</dbReference>
<dbReference type="HAMAP" id="MF_01961">
    <property type="entry name" value="Catal_peroxid"/>
    <property type="match status" value="1"/>
</dbReference>
<dbReference type="PATRIC" id="fig|1207063.3.peg.1212"/>
<dbReference type="GO" id="GO:0020037">
    <property type="term" value="F:heme binding"/>
    <property type="evidence" value="ECO:0007669"/>
    <property type="project" value="InterPro"/>
</dbReference>
<evidence type="ECO:0000256" key="4">
    <source>
        <dbReference type="ARBA" id="ARBA00023002"/>
    </source>
</evidence>
<dbReference type="RefSeq" id="WP_008943810.1">
    <property type="nucleotide sequence ID" value="NZ_AMRL01000005.1"/>
</dbReference>
<evidence type="ECO:0000256" key="9">
    <source>
        <dbReference type="ARBA" id="ARBA00060838"/>
    </source>
</evidence>
<accession>K2K343</accession>
<evidence type="ECO:0000256" key="10">
    <source>
        <dbReference type="HAMAP-Rule" id="MF_01961"/>
    </source>
</evidence>
<keyword evidence="14" id="KW-1185">Reference proteome</keyword>
<feature type="site" description="Transition state stabilizer" evidence="10">
    <location>
        <position position="95"/>
    </location>
</feature>
<feature type="cross-link" description="Tryptophyl-tyrosyl-methioninium (Tyr-Met) (with Trp-98)" evidence="10">
    <location>
        <begin position="226"/>
        <end position="252"/>
    </location>
</feature>